<feature type="repeat" description="Cell wall-binding" evidence="4">
    <location>
        <begin position="132"/>
        <end position="151"/>
    </location>
</feature>
<evidence type="ECO:0000256" key="2">
    <source>
        <dbReference type="ARBA" id="ARBA00022737"/>
    </source>
</evidence>
<dbReference type="InterPro" id="IPR002509">
    <property type="entry name" value="NODB_dom"/>
</dbReference>
<protein>
    <submittedName>
        <fullName evidence="7">Polysaccharide deacetylase family protein</fullName>
    </submittedName>
</protein>
<evidence type="ECO:0000313" key="7">
    <source>
        <dbReference type="EMBL" id="MTD60492.1"/>
    </source>
</evidence>
<dbReference type="PANTHER" id="PTHR10587:SF133">
    <property type="entry name" value="CHITIN DEACETYLASE 1-RELATED"/>
    <property type="match status" value="1"/>
</dbReference>
<dbReference type="Pfam" id="PF19127">
    <property type="entry name" value="Choline_bind_3"/>
    <property type="match status" value="1"/>
</dbReference>
<evidence type="ECO:0000256" key="3">
    <source>
        <dbReference type="ARBA" id="ARBA00022801"/>
    </source>
</evidence>
<dbReference type="GO" id="GO:0016020">
    <property type="term" value="C:membrane"/>
    <property type="evidence" value="ECO:0007669"/>
    <property type="project" value="TreeGrafter"/>
</dbReference>
<feature type="region of interest" description="Disordered" evidence="5">
    <location>
        <begin position="58"/>
        <end position="78"/>
    </location>
</feature>
<dbReference type="PROSITE" id="PS51170">
    <property type="entry name" value="CW"/>
    <property type="match status" value="2"/>
</dbReference>
<dbReference type="SUPFAM" id="SSF69360">
    <property type="entry name" value="Cell wall binding repeat"/>
    <property type="match status" value="1"/>
</dbReference>
<dbReference type="SUPFAM" id="SSF88713">
    <property type="entry name" value="Glycoside hydrolase/deacetylase"/>
    <property type="match status" value="1"/>
</dbReference>
<feature type="region of interest" description="Disordered" evidence="5">
    <location>
        <begin position="174"/>
        <end position="203"/>
    </location>
</feature>
<dbReference type="GO" id="GO:0046872">
    <property type="term" value="F:metal ion binding"/>
    <property type="evidence" value="ECO:0007669"/>
    <property type="project" value="UniProtKB-KW"/>
</dbReference>
<dbReference type="Proteomes" id="UP000437824">
    <property type="component" value="Unassembled WGS sequence"/>
</dbReference>
<keyword evidence="2" id="KW-0677">Repeat</keyword>
<dbReference type="InterPro" id="IPR011330">
    <property type="entry name" value="Glyco_hydro/deAcase_b/a-brl"/>
</dbReference>
<evidence type="ECO:0000313" key="8">
    <source>
        <dbReference type="Proteomes" id="UP000437824"/>
    </source>
</evidence>
<dbReference type="InterPro" id="IPR050248">
    <property type="entry name" value="Polysacc_deacetylase_ArnD"/>
</dbReference>
<dbReference type="InterPro" id="IPR018337">
    <property type="entry name" value="Cell_wall/Cho-bd_repeat"/>
</dbReference>
<dbReference type="RefSeq" id="WP_154779805.1">
    <property type="nucleotide sequence ID" value="NZ_WMBC01000002.1"/>
</dbReference>
<evidence type="ECO:0000259" key="6">
    <source>
        <dbReference type="PROSITE" id="PS51677"/>
    </source>
</evidence>
<name>A0A844GH39_9FIRM</name>
<sequence>MSGHSPQTSRLLTVIAVFLCICMSGIFTRSSALPSQISPSSDAETLVSEEISLTVTPVDIPQATPTPSPKVTKAASKNKSKKSFKVSHEASEGNWTSSGSNWMFLVDGNAYTGWLTDTDGKRYYFDENGIMQTGWVDVDGKRYYMDLDGIMQTGDITIGKKSYHLNDDGSLEGYKAKKTSKKKSSKEKNRKNSSSDKTSAVSSTDSDSKKYVALTFDDGPSSFTDRLLDCLEENNAKATFFMVGTEIASFPEEVKRMKELGCELGNHTYDHTDLTTLSSEDISSEIARVDQQLVDLTGQGASVVRPPYGSVNDTVKATIGTPMILWSIDTLDWKTLDSQSTVDEVMNNVQDGSIVLMHDIYSTSVDAAEILIPQLIEDGYELVTIHELASVHGIELQTGITYGDFHNN</sequence>
<evidence type="ECO:0000256" key="5">
    <source>
        <dbReference type="SAM" id="MobiDB-lite"/>
    </source>
</evidence>
<evidence type="ECO:0000256" key="1">
    <source>
        <dbReference type="ARBA" id="ARBA00022723"/>
    </source>
</evidence>
<evidence type="ECO:0000256" key="4">
    <source>
        <dbReference type="PROSITE-ProRule" id="PRU00591"/>
    </source>
</evidence>
<dbReference type="Gene3D" id="3.20.20.370">
    <property type="entry name" value="Glycoside hydrolase/deacetylase"/>
    <property type="match status" value="1"/>
</dbReference>
<feature type="compositionally biased region" description="Basic residues" evidence="5">
    <location>
        <begin position="176"/>
        <end position="191"/>
    </location>
</feature>
<dbReference type="Pfam" id="PF01522">
    <property type="entry name" value="Polysacc_deac_1"/>
    <property type="match status" value="1"/>
</dbReference>
<reference evidence="7 8" key="1">
    <citation type="submission" date="2019-11" db="EMBL/GenBank/DDBJ databases">
        <title>Draft genome sequence of Blautia luti DSM 14534T, isolated from human stool.</title>
        <authorList>
            <person name="Ortiz R."/>
            <person name="Melis-Arcos F."/>
            <person name="Covarrubias P."/>
            <person name="Cardenas J.P."/>
            <person name="Perez-Donoso J."/>
            <person name="Almonacid D."/>
        </authorList>
    </citation>
    <scope>NUCLEOTIDE SEQUENCE [LARGE SCALE GENOMIC DNA]</scope>
    <source>
        <strain evidence="7 8">DSM 14534</strain>
    </source>
</reference>
<gene>
    <name evidence="7" type="ORF">GKZ57_04255</name>
</gene>
<feature type="repeat" description="Cell wall-binding" evidence="4">
    <location>
        <begin position="111"/>
        <end position="131"/>
    </location>
</feature>
<dbReference type="GO" id="GO:0016810">
    <property type="term" value="F:hydrolase activity, acting on carbon-nitrogen (but not peptide) bonds"/>
    <property type="evidence" value="ECO:0007669"/>
    <property type="project" value="InterPro"/>
</dbReference>
<dbReference type="PANTHER" id="PTHR10587">
    <property type="entry name" value="GLYCOSYL TRANSFERASE-RELATED"/>
    <property type="match status" value="1"/>
</dbReference>
<proteinExistence type="predicted"/>
<dbReference type="AlphaFoldDB" id="A0A844GH39"/>
<dbReference type="PROSITE" id="PS51677">
    <property type="entry name" value="NODB"/>
    <property type="match status" value="1"/>
</dbReference>
<keyword evidence="3" id="KW-0378">Hydrolase</keyword>
<comment type="caution">
    <text evidence="7">The sequence shown here is derived from an EMBL/GenBank/DDBJ whole genome shotgun (WGS) entry which is preliminary data.</text>
</comment>
<dbReference type="Gene3D" id="2.10.270.10">
    <property type="entry name" value="Cholin Binding"/>
    <property type="match status" value="1"/>
</dbReference>
<accession>A0A844GH39</accession>
<feature type="domain" description="NodB homology" evidence="6">
    <location>
        <begin position="210"/>
        <end position="383"/>
    </location>
</feature>
<organism evidence="7 8">
    <name type="scientific">Blautia luti DSM 14534 = JCM 17040</name>
    <dbReference type="NCBI Taxonomy" id="649762"/>
    <lineage>
        <taxon>Bacteria</taxon>
        <taxon>Bacillati</taxon>
        <taxon>Bacillota</taxon>
        <taxon>Clostridia</taxon>
        <taxon>Lachnospirales</taxon>
        <taxon>Lachnospiraceae</taxon>
        <taxon>Blautia</taxon>
    </lineage>
</organism>
<dbReference type="EMBL" id="WMBC01000002">
    <property type="protein sequence ID" value="MTD60492.1"/>
    <property type="molecule type" value="Genomic_DNA"/>
</dbReference>
<dbReference type="GO" id="GO:0005975">
    <property type="term" value="P:carbohydrate metabolic process"/>
    <property type="evidence" value="ECO:0007669"/>
    <property type="project" value="InterPro"/>
</dbReference>
<dbReference type="CDD" id="cd10954">
    <property type="entry name" value="CE4_CtAXE_like"/>
    <property type="match status" value="1"/>
</dbReference>
<keyword evidence="1" id="KW-0479">Metal-binding</keyword>